<dbReference type="AlphaFoldDB" id="A0A0H4VV61"/>
<dbReference type="OrthoDB" id="881297at2"/>
<name>A0A0H4VV61_9BACT</name>
<dbReference type="InterPro" id="IPR009057">
    <property type="entry name" value="Homeodomain-like_sf"/>
</dbReference>
<dbReference type="RefSeq" id="WP_076606689.1">
    <property type="nucleotide sequence ID" value="NZ_CP010777.1"/>
</dbReference>
<dbReference type="Gene3D" id="1.10.357.10">
    <property type="entry name" value="Tetracycline Repressor, domain 2"/>
    <property type="match status" value="1"/>
</dbReference>
<dbReference type="KEGG" id="ruf:TH63_17880"/>
<dbReference type="SUPFAM" id="SSF46689">
    <property type="entry name" value="Homeodomain-like"/>
    <property type="match status" value="1"/>
</dbReference>
<organism evidence="1 2">
    <name type="scientific">Rufibacter radiotolerans</name>
    <dbReference type="NCBI Taxonomy" id="1379910"/>
    <lineage>
        <taxon>Bacteria</taxon>
        <taxon>Pseudomonadati</taxon>
        <taxon>Bacteroidota</taxon>
        <taxon>Cytophagia</taxon>
        <taxon>Cytophagales</taxon>
        <taxon>Hymenobacteraceae</taxon>
        <taxon>Rufibacter</taxon>
    </lineage>
</organism>
<dbReference type="Proteomes" id="UP000036458">
    <property type="component" value="Chromosome"/>
</dbReference>
<dbReference type="EMBL" id="CP010777">
    <property type="protein sequence ID" value="AKQ47812.1"/>
    <property type="molecule type" value="Genomic_DNA"/>
</dbReference>
<accession>A0A0H4VV61</accession>
<gene>
    <name evidence="1" type="ORF">TH63_17880</name>
</gene>
<dbReference type="PATRIC" id="fig|1379910.4.peg.3898"/>
<evidence type="ECO:0000313" key="1">
    <source>
        <dbReference type="EMBL" id="AKQ47812.1"/>
    </source>
</evidence>
<reference evidence="1 2" key="1">
    <citation type="submission" date="2015-01" db="EMBL/GenBank/DDBJ databases">
        <title>Rufibacter sp./DG31D/ whole genome sequencing.</title>
        <authorList>
            <person name="Kim M.K."/>
            <person name="Srinivasan S."/>
            <person name="Lee J.-J."/>
        </authorList>
    </citation>
    <scope>NUCLEOTIDE SEQUENCE [LARGE SCALE GENOMIC DNA]</scope>
    <source>
        <strain evidence="1 2">DG31D</strain>
    </source>
</reference>
<evidence type="ECO:0000313" key="2">
    <source>
        <dbReference type="Proteomes" id="UP000036458"/>
    </source>
</evidence>
<keyword evidence="2" id="KW-1185">Reference proteome</keyword>
<protein>
    <recommendedName>
        <fullName evidence="3">TetR/AcrR family transcriptional regulator</fullName>
    </recommendedName>
</protein>
<dbReference type="InterPro" id="IPR036271">
    <property type="entry name" value="Tet_transcr_reg_TetR-rel_C_sf"/>
</dbReference>
<evidence type="ECO:0008006" key="3">
    <source>
        <dbReference type="Google" id="ProtNLM"/>
    </source>
</evidence>
<dbReference type="SUPFAM" id="SSF48498">
    <property type="entry name" value="Tetracyclin repressor-like, C-terminal domain"/>
    <property type="match status" value="1"/>
</dbReference>
<dbReference type="STRING" id="1379910.TH63_17880"/>
<sequence>MTFKQTVLQELFSLIRQEGLSDLNEQEILSRIDISSATFKEFFQSMEDMVTQVVAFDLESRKQEHERLFDREPSPVRRLLIMVQMGLESLQESKPSLLMEIQQYYPNAWTLYWNHSNDYTAHVLYNILNDGVLTKELRSDLNIQLVTKIMLEQLSMLVNPGIFPPDKYNISEVFRSIFLYYIRGLCSEEGMKKVEDFFSKLK</sequence>
<proteinExistence type="predicted"/>